<dbReference type="Proteomes" id="UP000077202">
    <property type="component" value="Unassembled WGS sequence"/>
</dbReference>
<dbReference type="SUPFAM" id="SSF81383">
    <property type="entry name" value="F-box domain"/>
    <property type="match status" value="1"/>
</dbReference>
<feature type="domain" description="F-box" evidence="1">
    <location>
        <begin position="94"/>
        <end position="134"/>
    </location>
</feature>
<dbReference type="Gene3D" id="2.120.10.80">
    <property type="entry name" value="Kelch-type beta propeller"/>
    <property type="match status" value="1"/>
</dbReference>
<dbReference type="InterPro" id="IPR050796">
    <property type="entry name" value="SCF_F-box_component"/>
</dbReference>
<reference evidence="2" key="1">
    <citation type="submission" date="2016-03" db="EMBL/GenBank/DDBJ databases">
        <title>Mechanisms controlling the formation of the plant cell surface in tip-growing cells are functionally conserved among land plants.</title>
        <authorList>
            <person name="Honkanen S."/>
            <person name="Jones V.A."/>
            <person name="Morieri G."/>
            <person name="Champion C."/>
            <person name="Hetherington A.J."/>
            <person name="Kelly S."/>
            <person name="Saint-Marcoux D."/>
            <person name="Proust H."/>
            <person name="Prescott H."/>
            <person name="Dolan L."/>
        </authorList>
    </citation>
    <scope>NUCLEOTIDE SEQUENCE [LARGE SCALE GENOMIC DNA]</scope>
    <source>
        <tissue evidence="2">Whole gametophyte</tissue>
    </source>
</reference>
<dbReference type="NCBIfam" id="TIGR01640">
    <property type="entry name" value="F_box_assoc_1"/>
    <property type="match status" value="1"/>
</dbReference>
<accession>A0A176W9K4</accession>
<evidence type="ECO:0000313" key="2">
    <source>
        <dbReference type="EMBL" id="OAE29828.1"/>
    </source>
</evidence>
<name>A0A176W9K4_MARPO</name>
<dbReference type="EMBL" id="LVLJ01001409">
    <property type="protein sequence ID" value="OAE29828.1"/>
    <property type="molecule type" value="Genomic_DNA"/>
</dbReference>
<sequence>MSVKSIALVFGNWSHTLFHLMAALNHQMSGSTSVRGSTRSLQGQQSFEVEFGPDPSSFCILPLDSAAVKRVQLGSPSEEELPAILNEEDRLSRLPPDMLCEILKRVQCSDAQCLRGVSRFWRSSFSEFVHVLRRPAQKEQRKALWICTTHDSGNIAVVSNYTCSRKKLYGKILRFPENHIIPENMKMVASEAGLICFRVETCALETSPVSSSSSSSKGHAFSALFVRKSSKVQLLVCNPILMMCKTLPPLTHGTSKMYTNFGLIVDDTTMSFKVVVARSGQRVQVFDSKSGSWTAGSAPPRDSVFAGSRNAVTYDGCTYFVAYAQNDFCGRLPGKMWFILRYDVKTDTWKRMGDISRVHHLNSMRICHHVMLPDLVASSEGVVLVAENDTHTNKHIFQLNQATCQWKFVFHVPMSTDLLTKFGRVKCFGIQDKLFFQPPNSIPIMEVDLVTRSWAWCLPVGLYTKRDFKAFAKVLDVKDVLAFEPSLFPVSGSNHS</sequence>
<evidence type="ECO:0000259" key="1">
    <source>
        <dbReference type="SMART" id="SM00256"/>
    </source>
</evidence>
<proteinExistence type="predicted"/>
<dbReference type="InterPro" id="IPR001810">
    <property type="entry name" value="F-box_dom"/>
</dbReference>
<keyword evidence="3" id="KW-1185">Reference proteome</keyword>
<dbReference type="SMART" id="SM00256">
    <property type="entry name" value="FBOX"/>
    <property type="match status" value="1"/>
</dbReference>
<dbReference type="InterPro" id="IPR015915">
    <property type="entry name" value="Kelch-typ_b-propeller"/>
</dbReference>
<protein>
    <recommendedName>
        <fullName evidence="1">F-box domain-containing protein</fullName>
    </recommendedName>
</protein>
<dbReference type="InterPro" id="IPR006527">
    <property type="entry name" value="F-box-assoc_dom_typ1"/>
</dbReference>
<evidence type="ECO:0000313" key="3">
    <source>
        <dbReference type="Proteomes" id="UP000077202"/>
    </source>
</evidence>
<dbReference type="Pfam" id="PF00646">
    <property type="entry name" value="F-box"/>
    <property type="match status" value="1"/>
</dbReference>
<dbReference type="SUPFAM" id="SSF50965">
    <property type="entry name" value="Galactose oxidase, central domain"/>
    <property type="match status" value="1"/>
</dbReference>
<comment type="caution">
    <text evidence="2">The sequence shown here is derived from an EMBL/GenBank/DDBJ whole genome shotgun (WGS) entry which is preliminary data.</text>
</comment>
<organism evidence="2 3">
    <name type="scientific">Marchantia polymorpha subsp. ruderalis</name>
    <dbReference type="NCBI Taxonomy" id="1480154"/>
    <lineage>
        <taxon>Eukaryota</taxon>
        <taxon>Viridiplantae</taxon>
        <taxon>Streptophyta</taxon>
        <taxon>Embryophyta</taxon>
        <taxon>Marchantiophyta</taxon>
        <taxon>Marchantiopsida</taxon>
        <taxon>Marchantiidae</taxon>
        <taxon>Marchantiales</taxon>
        <taxon>Marchantiaceae</taxon>
        <taxon>Marchantia</taxon>
    </lineage>
</organism>
<dbReference type="PANTHER" id="PTHR31672">
    <property type="entry name" value="BNACNNG10540D PROTEIN"/>
    <property type="match status" value="1"/>
</dbReference>
<dbReference type="InterPro" id="IPR036047">
    <property type="entry name" value="F-box-like_dom_sf"/>
</dbReference>
<dbReference type="AlphaFoldDB" id="A0A176W9K4"/>
<dbReference type="InterPro" id="IPR017451">
    <property type="entry name" value="F-box-assoc_interact_dom"/>
</dbReference>
<dbReference type="InterPro" id="IPR011043">
    <property type="entry name" value="Gal_Oxase/kelch_b-propeller"/>
</dbReference>
<gene>
    <name evidence="2" type="ORF">AXG93_901s1020</name>
</gene>
<dbReference type="PANTHER" id="PTHR31672:SF2">
    <property type="entry name" value="F-BOX DOMAIN-CONTAINING PROTEIN"/>
    <property type="match status" value="1"/>
</dbReference>
<dbReference type="Pfam" id="PF07734">
    <property type="entry name" value="FBA_1"/>
    <property type="match status" value="1"/>
</dbReference>